<dbReference type="SUPFAM" id="SSF53448">
    <property type="entry name" value="Nucleotide-diphospho-sugar transferases"/>
    <property type="match status" value="1"/>
</dbReference>
<dbReference type="PANTHER" id="PTHR21461">
    <property type="entry name" value="GLYCOSYLTRANSFERASE FAMILY 92 PROTEIN"/>
    <property type="match status" value="1"/>
</dbReference>
<dbReference type="GO" id="GO:0005737">
    <property type="term" value="C:cytoplasm"/>
    <property type="evidence" value="ECO:0007669"/>
    <property type="project" value="TreeGrafter"/>
</dbReference>
<dbReference type="GO" id="GO:0016757">
    <property type="term" value="F:glycosyltransferase activity"/>
    <property type="evidence" value="ECO:0007669"/>
    <property type="project" value="UniProtKB-KW"/>
</dbReference>
<organism evidence="7 8">
    <name type="scientific">Burkholderia anthina</name>
    <dbReference type="NCBI Taxonomy" id="179879"/>
    <lineage>
        <taxon>Bacteria</taxon>
        <taxon>Pseudomonadati</taxon>
        <taxon>Pseudomonadota</taxon>
        <taxon>Betaproteobacteria</taxon>
        <taxon>Burkholderiales</taxon>
        <taxon>Burkholderiaceae</taxon>
        <taxon>Burkholderia</taxon>
        <taxon>Burkholderia cepacia complex</taxon>
    </lineage>
</organism>
<keyword evidence="5" id="KW-1133">Transmembrane helix</keyword>
<dbReference type="Pfam" id="PF01697">
    <property type="entry name" value="Glyco_transf_92"/>
    <property type="match status" value="1"/>
</dbReference>
<dbReference type="KEGG" id="bann:JFN94_03620"/>
<keyword evidence="6" id="KW-0472">Membrane</keyword>
<dbReference type="RefSeq" id="WP_199568614.1">
    <property type="nucleotide sequence ID" value="NZ_CP066769.1"/>
</dbReference>
<evidence type="ECO:0000256" key="5">
    <source>
        <dbReference type="ARBA" id="ARBA00022989"/>
    </source>
</evidence>
<dbReference type="InterPro" id="IPR029044">
    <property type="entry name" value="Nucleotide-diphossugar_trans"/>
</dbReference>
<keyword evidence="2" id="KW-0328">Glycosyltransferase</keyword>
<dbReference type="AlphaFoldDB" id="A0A7T6VG65"/>
<evidence type="ECO:0000313" key="8">
    <source>
        <dbReference type="Proteomes" id="UP000596205"/>
    </source>
</evidence>
<protein>
    <submittedName>
        <fullName evidence="7">Glycosyltransferase family 2 protein</fullName>
    </submittedName>
</protein>
<evidence type="ECO:0000256" key="2">
    <source>
        <dbReference type="ARBA" id="ARBA00022676"/>
    </source>
</evidence>
<dbReference type="PANTHER" id="PTHR21461:SF69">
    <property type="entry name" value="GLYCOSYLTRANSFERASE FAMILY 92 PROTEIN"/>
    <property type="match status" value="1"/>
</dbReference>
<keyword evidence="3 7" id="KW-0808">Transferase</keyword>
<evidence type="ECO:0000256" key="4">
    <source>
        <dbReference type="ARBA" id="ARBA00022692"/>
    </source>
</evidence>
<keyword evidence="4" id="KW-0812">Transmembrane</keyword>
<gene>
    <name evidence="7" type="ORF">JFN94_03620</name>
</gene>
<comment type="subcellular location">
    <subcellularLocation>
        <location evidence="1">Membrane</location>
        <topology evidence="1">Single-pass membrane protein</topology>
    </subcellularLocation>
</comment>
<evidence type="ECO:0000256" key="1">
    <source>
        <dbReference type="ARBA" id="ARBA00004167"/>
    </source>
</evidence>
<reference evidence="7 8" key="1">
    <citation type="submission" date="2020-12" db="EMBL/GenBank/DDBJ databases">
        <title>Complete genome sequence of Burkholderia anthina BJQ0011.</title>
        <authorList>
            <person name="Xu Y."/>
        </authorList>
    </citation>
    <scope>NUCLEOTIDE SEQUENCE [LARGE SCALE GENOMIC DNA]</scope>
    <source>
        <strain evidence="7 8">BJQ0011</strain>
    </source>
</reference>
<dbReference type="EMBL" id="CP066769">
    <property type="protein sequence ID" value="QQK03277.1"/>
    <property type="molecule type" value="Genomic_DNA"/>
</dbReference>
<dbReference type="InterPro" id="IPR008166">
    <property type="entry name" value="Glyco_transf_92"/>
</dbReference>
<sequence>MKIGIAAIFKNECESIVEWVAYHRAVGIDYFLIADNESTDGSSELLGKLARAGFIDVINFKSSPEERPQLPAYTHMLKACPADVNLLAFIDADEFILPMDGADSIHPLCEDVFSDPEVSALALNWATFGSSGHIFVKTGLVIDKFTKMAEKDFGVNHHYKSIVRPERVDFFENPHHARLNGGRYVDSAGSDVVYHERHGHGLSRDVIWKGARINHYAVKSLEEFIVGKSRKGSASRASRVKHADYFYRHDKNDVISEIPDYLYVRILRQIEEVQAGVESVASVANDEKSVVLKKIMKIFGC</sequence>
<evidence type="ECO:0000256" key="6">
    <source>
        <dbReference type="ARBA" id="ARBA00023136"/>
    </source>
</evidence>
<dbReference type="GO" id="GO:0016020">
    <property type="term" value="C:membrane"/>
    <property type="evidence" value="ECO:0007669"/>
    <property type="project" value="UniProtKB-SubCell"/>
</dbReference>
<accession>A0A7T6VG65</accession>
<dbReference type="Proteomes" id="UP000596205">
    <property type="component" value="Chromosome 1"/>
</dbReference>
<proteinExistence type="predicted"/>
<evidence type="ECO:0000313" key="7">
    <source>
        <dbReference type="EMBL" id="QQK03277.1"/>
    </source>
</evidence>
<name>A0A7T6VG65_9BURK</name>
<evidence type="ECO:0000256" key="3">
    <source>
        <dbReference type="ARBA" id="ARBA00022679"/>
    </source>
</evidence>